<dbReference type="Proteomes" id="UP000003692">
    <property type="component" value="Unassembled WGS sequence"/>
</dbReference>
<proteinExistence type="predicted"/>
<dbReference type="HOGENOM" id="CLU_2860596_0_0_6"/>
<protein>
    <submittedName>
        <fullName evidence="1">Uncharacterized protein</fullName>
    </submittedName>
</protein>
<reference evidence="1 2" key="1">
    <citation type="submission" date="2010-02" db="EMBL/GenBank/DDBJ databases">
        <authorList>
            <person name="Weinstock G."/>
            <person name="Sodergren E."/>
            <person name="Clifton S."/>
            <person name="Fulton L."/>
            <person name="Fulton B."/>
            <person name="Courtney L."/>
            <person name="Fronick C."/>
            <person name="Harrison M."/>
            <person name="Strong C."/>
            <person name="Farmer C."/>
            <person name="Delahaunty K."/>
            <person name="Markovic C."/>
            <person name="Hall O."/>
            <person name="Minx P."/>
            <person name="Tomlinson C."/>
            <person name="Mitreva M."/>
            <person name="Nelson J."/>
            <person name="Hou S."/>
            <person name="Wollam A."/>
            <person name="Pepin K.H."/>
            <person name="Johnson M."/>
            <person name="Bhonagiri V."/>
            <person name="Zhang X."/>
            <person name="Suruliraj S."/>
            <person name="Warren W."/>
            <person name="Chinwalla A."/>
            <person name="Mardis E.R."/>
            <person name="Wilson R.K."/>
        </authorList>
    </citation>
    <scope>NUCLEOTIDE SEQUENCE [LARGE SCALE GENOMIC DNA]</scope>
    <source>
        <strain evidence="1 2">ATCC 23685</strain>
    </source>
</reference>
<name>D4F8T3_EDWTA</name>
<sequence>MVTLYILCHSGTINPEVEGSKSARKKFKSYQVSYFQVDISEVQTPEGKLYLFVAIGRTSKYTFA</sequence>
<dbReference type="AlphaFoldDB" id="D4F8T3"/>
<comment type="caution">
    <text evidence="1">The sequence shown here is derived from an EMBL/GenBank/DDBJ whole genome shotgun (WGS) entry which is preliminary data.</text>
</comment>
<evidence type="ECO:0000313" key="2">
    <source>
        <dbReference type="Proteomes" id="UP000003692"/>
    </source>
</evidence>
<evidence type="ECO:0000313" key="1">
    <source>
        <dbReference type="EMBL" id="EFE21837.1"/>
    </source>
</evidence>
<gene>
    <name evidence="1" type="ORF">EDWATA_03185</name>
</gene>
<dbReference type="EMBL" id="ADGK01000264">
    <property type="protein sequence ID" value="EFE21837.1"/>
    <property type="molecule type" value="Genomic_DNA"/>
</dbReference>
<accession>D4F8T3</accession>
<organism evidence="1 2">
    <name type="scientific">Edwardsiella tarda ATCC 23685</name>
    <dbReference type="NCBI Taxonomy" id="500638"/>
    <lineage>
        <taxon>Bacteria</taxon>
        <taxon>Pseudomonadati</taxon>
        <taxon>Pseudomonadota</taxon>
        <taxon>Gammaproteobacteria</taxon>
        <taxon>Enterobacterales</taxon>
        <taxon>Hafniaceae</taxon>
        <taxon>Edwardsiella</taxon>
    </lineage>
</organism>